<dbReference type="InterPro" id="IPR042529">
    <property type="entry name" value="IF_2B-like_C"/>
</dbReference>
<dbReference type="InterPro" id="IPR000649">
    <property type="entry name" value="IF-2B-related"/>
</dbReference>
<dbReference type="GO" id="GO:0046523">
    <property type="term" value="F:S-methyl-5-thioribose-1-phosphate isomerase activity"/>
    <property type="evidence" value="ECO:0007669"/>
    <property type="project" value="TreeGrafter"/>
</dbReference>
<dbReference type="Pfam" id="PF01008">
    <property type="entry name" value="IF-2B"/>
    <property type="match status" value="1"/>
</dbReference>
<accession>T1BLG5</accession>
<dbReference type="PANTHER" id="PTHR43475">
    <property type="entry name" value="METHYLTHIORIBOSE-1-PHOSPHATE ISOMERASE"/>
    <property type="match status" value="1"/>
</dbReference>
<dbReference type="Gene3D" id="3.40.50.10470">
    <property type="entry name" value="Translation initiation factor eif-2b, domain 2"/>
    <property type="match status" value="1"/>
</dbReference>
<dbReference type="GO" id="GO:0003743">
    <property type="term" value="F:translation initiation factor activity"/>
    <property type="evidence" value="ECO:0007669"/>
    <property type="project" value="UniProtKB-KW"/>
</dbReference>
<reference evidence="1" key="2">
    <citation type="journal article" date="2014" name="ISME J.">
        <title>Microbial stratification in low pH oxic and suboxic macroscopic growths along an acid mine drainage.</title>
        <authorList>
            <person name="Mendez-Garcia C."/>
            <person name="Mesa V."/>
            <person name="Sprenger R.R."/>
            <person name="Richter M."/>
            <person name="Diez M.S."/>
            <person name="Solano J."/>
            <person name="Bargiela R."/>
            <person name="Golyshina O.V."/>
            <person name="Manteca A."/>
            <person name="Ramos J.L."/>
            <person name="Gallego J.R."/>
            <person name="Llorente I."/>
            <person name="Martins Dos Santos V.A."/>
            <person name="Jensen O.N."/>
            <person name="Pelaez A.I."/>
            <person name="Sanchez J."/>
            <person name="Ferrer M."/>
        </authorList>
    </citation>
    <scope>NUCLEOTIDE SEQUENCE</scope>
</reference>
<gene>
    <name evidence="1" type="ORF">B1B_03019</name>
</gene>
<dbReference type="EMBL" id="AUZY01001822">
    <property type="protein sequence ID" value="EQD73821.1"/>
    <property type="molecule type" value="Genomic_DNA"/>
</dbReference>
<keyword evidence="1" id="KW-0648">Protein biosynthesis</keyword>
<feature type="non-terminal residue" evidence="1">
    <location>
        <position position="57"/>
    </location>
</feature>
<dbReference type="InterPro" id="IPR037171">
    <property type="entry name" value="NagB/RpiA_transferase-like"/>
</dbReference>
<comment type="caution">
    <text evidence="1">The sequence shown here is derived from an EMBL/GenBank/DDBJ whole genome shotgun (WGS) entry which is preliminary data.</text>
</comment>
<dbReference type="PANTHER" id="PTHR43475:SF1">
    <property type="entry name" value="METHYLTHIORIBOSE-1-PHOSPHATE ISOMERASE"/>
    <property type="match status" value="1"/>
</dbReference>
<proteinExistence type="predicted"/>
<reference evidence="1" key="1">
    <citation type="submission" date="2013-08" db="EMBL/GenBank/DDBJ databases">
        <authorList>
            <person name="Mendez C."/>
            <person name="Richter M."/>
            <person name="Ferrer M."/>
            <person name="Sanchez J."/>
        </authorList>
    </citation>
    <scope>NUCLEOTIDE SEQUENCE</scope>
</reference>
<dbReference type="GO" id="GO:0019509">
    <property type="term" value="P:L-methionine salvage from methylthioadenosine"/>
    <property type="evidence" value="ECO:0007669"/>
    <property type="project" value="TreeGrafter"/>
</dbReference>
<keyword evidence="1" id="KW-0396">Initiation factor</keyword>
<organism evidence="1">
    <name type="scientific">mine drainage metagenome</name>
    <dbReference type="NCBI Taxonomy" id="410659"/>
    <lineage>
        <taxon>unclassified sequences</taxon>
        <taxon>metagenomes</taxon>
        <taxon>ecological metagenomes</taxon>
    </lineage>
</organism>
<sequence>MIVGADRIARNGDFANKIGTYEKAVVAHENGIPFYVAAPWSTFDDGRADGRRIPVEE</sequence>
<evidence type="ECO:0000313" key="1">
    <source>
        <dbReference type="EMBL" id="EQD73821.1"/>
    </source>
</evidence>
<protein>
    <submittedName>
        <fullName evidence="1">Initiation factor 2B related protein</fullName>
    </submittedName>
</protein>
<dbReference type="SUPFAM" id="SSF100950">
    <property type="entry name" value="NagB/RpiA/CoA transferase-like"/>
    <property type="match status" value="1"/>
</dbReference>
<name>T1BLG5_9ZZZZ</name>
<dbReference type="AlphaFoldDB" id="T1BLG5"/>